<dbReference type="OrthoDB" id="4532109at2"/>
<comment type="subcellular location">
    <subcellularLocation>
        <location evidence="1">Cell membrane</location>
        <topology evidence="1">Multi-pass membrane protein</topology>
    </subcellularLocation>
</comment>
<dbReference type="Gene3D" id="1.20.1250.20">
    <property type="entry name" value="MFS general substrate transporter like domains"/>
    <property type="match status" value="1"/>
</dbReference>
<feature type="transmembrane region" description="Helical" evidence="5">
    <location>
        <begin position="458"/>
        <end position="477"/>
    </location>
</feature>
<feature type="transmembrane region" description="Helical" evidence="5">
    <location>
        <begin position="181"/>
        <end position="201"/>
    </location>
</feature>
<keyword evidence="4 5" id="KW-0472">Membrane</keyword>
<dbReference type="InterPro" id="IPR036259">
    <property type="entry name" value="MFS_trans_sf"/>
</dbReference>
<gene>
    <name evidence="7" type="ORF">EV192_1021007</name>
</gene>
<organism evidence="7 8">
    <name type="scientific">Actinocrispum wychmicini</name>
    <dbReference type="NCBI Taxonomy" id="1213861"/>
    <lineage>
        <taxon>Bacteria</taxon>
        <taxon>Bacillati</taxon>
        <taxon>Actinomycetota</taxon>
        <taxon>Actinomycetes</taxon>
        <taxon>Pseudonocardiales</taxon>
        <taxon>Pseudonocardiaceae</taxon>
        <taxon>Actinocrispum</taxon>
    </lineage>
</organism>
<feature type="transmembrane region" description="Helical" evidence="5">
    <location>
        <begin position="286"/>
        <end position="312"/>
    </location>
</feature>
<dbReference type="InterPro" id="IPR011701">
    <property type="entry name" value="MFS"/>
</dbReference>
<feature type="transmembrane region" description="Helical" evidence="5">
    <location>
        <begin position="430"/>
        <end position="452"/>
    </location>
</feature>
<sequence length="485" mass="50121">MTTGTTVAGQPDGDLTGQPPERFAWSTLLVALAGMFMITLDFFIVNVAIPATQTELHATSADIQFIVAGFGLAYAAVMITGGRLGDLYGRRRMLITGMVLFTLASATCGFAPNPGVLIAARIAQGVAAALMSPQILAILNITFTGAQRVRAFTAFALAIGFGGTFGQLIGGALTDLDIAGLGWRSIFLINVPIGLVALAAMRRVVPESRGGGTAGLDLFGTLLVSAGLVAVVLPLIEGRQAGWPVWSWALLIASVPLLAGFLFQQSRRERGGRAPLISLSLFRERAFSVGVLMNLLYFCSMASFFLVLALYLQEGHGLSAMAAGSVFGAVGLGYLIACVVADWFAQRMGRQVLALGGVLIAAGYGLIIAAVAVIGTTGPISWALLGMFIAGWGMGLVLMPMTPLVLAGVHPDHAAAVAGVLSTAEEGGNALGVAIVGVVFFNLIGSTGHAGFATAFQISLAVLAVPVLLLAVLAQWLPKPRPATE</sequence>
<proteinExistence type="predicted"/>
<dbReference type="PANTHER" id="PTHR42718">
    <property type="entry name" value="MAJOR FACILITATOR SUPERFAMILY MULTIDRUG TRANSPORTER MFSC"/>
    <property type="match status" value="1"/>
</dbReference>
<feature type="transmembrane region" description="Helical" evidence="5">
    <location>
        <begin position="151"/>
        <end position="169"/>
    </location>
</feature>
<feature type="transmembrane region" description="Helical" evidence="5">
    <location>
        <begin position="28"/>
        <end position="51"/>
    </location>
</feature>
<protein>
    <submittedName>
        <fullName evidence="7">EmrB/QacA subfamily drug resistance transporter</fullName>
    </submittedName>
</protein>
<evidence type="ECO:0000256" key="3">
    <source>
        <dbReference type="ARBA" id="ARBA00022989"/>
    </source>
</evidence>
<evidence type="ECO:0000256" key="2">
    <source>
        <dbReference type="ARBA" id="ARBA00022692"/>
    </source>
</evidence>
<dbReference type="Pfam" id="PF07690">
    <property type="entry name" value="MFS_1"/>
    <property type="match status" value="2"/>
</dbReference>
<dbReference type="GO" id="GO:0005886">
    <property type="term" value="C:plasma membrane"/>
    <property type="evidence" value="ECO:0007669"/>
    <property type="project" value="UniProtKB-SubCell"/>
</dbReference>
<evidence type="ECO:0000313" key="8">
    <source>
        <dbReference type="Proteomes" id="UP000295680"/>
    </source>
</evidence>
<feature type="transmembrane region" description="Helical" evidence="5">
    <location>
        <begin position="380"/>
        <end position="409"/>
    </location>
</feature>
<evidence type="ECO:0000259" key="6">
    <source>
        <dbReference type="PROSITE" id="PS50850"/>
    </source>
</evidence>
<dbReference type="GO" id="GO:0022857">
    <property type="term" value="F:transmembrane transporter activity"/>
    <property type="evidence" value="ECO:0007669"/>
    <property type="project" value="InterPro"/>
</dbReference>
<dbReference type="Gene3D" id="1.20.1720.10">
    <property type="entry name" value="Multidrug resistance protein D"/>
    <property type="match status" value="1"/>
</dbReference>
<dbReference type="InterPro" id="IPR020846">
    <property type="entry name" value="MFS_dom"/>
</dbReference>
<dbReference type="CDD" id="cd17321">
    <property type="entry name" value="MFS_MMR_MDR_like"/>
    <property type="match status" value="1"/>
</dbReference>
<feature type="transmembrane region" description="Helical" evidence="5">
    <location>
        <begin position="93"/>
        <end position="112"/>
    </location>
</feature>
<feature type="transmembrane region" description="Helical" evidence="5">
    <location>
        <begin position="63"/>
        <end position="81"/>
    </location>
</feature>
<feature type="transmembrane region" description="Helical" evidence="5">
    <location>
        <begin position="352"/>
        <end position="374"/>
    </location>
</feature>
<name>A0A4R2JUI7_9PSEU</name>
<evidence type="ECO:0000313" key="7">
    <source>
        <dbReference type="EMBL" id="TCO62867.1"/>
    </source>
</evidence>
<dbReference type="Proteomes" id="UP000295680">
    <property type="component" value="Unassembled WGS sequence"/>
</dbReference>
<dbReference type="AlphaFoldDB" id="A0A4R2JUI7"/>
<feature type="transmembrane region" description="Helical" evidence="5">
    <location>
        <begin position="245"/>
        <end position="265"/>
    </location>
</feature>
<keyword evidence="3 5" id="KW-1133">Transmembrane helix</keyword>
<feature type="transmembrane region" description="Helical" evidence="5">
    <location>
        <begin position="213"/>
        <end position="233"/>
    </location>
</feature>
<keyword evidence="8" id="KW-1185">Reference proteome</keyword>
<feature type="transmembrane region" description="Helical" evidence="5">
    <location>
        <begin position="118"/>
        <end position="139"/>
    </location>
</feature>
<dbReference type="RefSeq" id="WP_132114955.1">
    <property type="nucleotide sequence ID" value="NZ_SLWS01000002.1"/>
</dbReference>
<feature type="domain" description="Major facilitator superfamily (MFS) profile" evidence="6">
    <location>
        <begin position="27"/>
        <end position="482"/>
    </location>
</feature>
<evidence type="ECO:0000256" key="4">
    <source>
        <dbReference type="ARBA" id="ARBA00023136"/>
    </source>
</evidence>
<dbReference type="SUPFAM" id="SSF103473">
    <property type="entry name" value="MFS general substrate transporter"/>
    <property type="match status" value="1"/>
</dbReference>
<feature type="transmembrane region" description="Helical" evidence="5">
    <location>
        <begin position="318"/>
        <end position="345"/>
    </location>
</feature>
<accession>A0A4R2JUI7</accession>
<dbReference type="PANTHER" id="PTHR42718:SF39">
    <property type="entry name" value="ACTINORHODIN TRANSPORTER-RELATED"/>
    <property type="match status" value="1"/>
</dbReference>
<evidence type="ECO:0000256" key="1">
    <source>
        <dbReference type="ARBA" id="ARBA00004651"/>
    </source>
</evidence>
<keyword evidence="2 5" id="KW-0812">Transmembrane</keyword>
<dbReference type="PROSITE" id="PS50850">
    <property type="entry name" value="MFS"/>
    <property type="match status" value="1"/>
</dbReference>
<comment type="caution">
    <text evidence="7">The sequence shown here is derived from an EMBL/GenBank/DDBJ whole genome shotgun (WGS) entry which is preliminary data.</text>
</comment>
<evidence type="ECO:0000256" key="5">
    <source>
        <dbReference type="SAM" id="Phobius"/>
    </source>
</evidence>
<reference evidence="7 8" key="1">
    <citation type="submission" date="2019-03" db="EMBL/GenBank/DDBJ databases">
        <title>Genomic Encyclopedia of Type Strains, Phase IV (KMG-IV): sequencing the most valuable type-strain genomes for metagenomic binning, comparative biology and taxonomic classification.</title>
        <authorList>
            <person name="Goeker M."/>
        </authorList>
    </citation>
    <scope>NUCLEOTIDE SEQUENCE [LARGE SCALE GENOMIC DNA]</scope>
    <source>
        <strain evidence="7 8">DSM 45934</strain>
    </source>
</reference>
<dbReference type="EMBL" id="SLWS01000002">
    <property type="protein sequence ID" value="TCO62867.1"/>
    <property type="molecule type" value="Genomic_DNA"/>
</dbReference>